<dbReference type="GO" id="GO:0005721">
    <property type="term" value="C:pericentric heterochromatin"/>
    <property type="evidence" value="ECO:0007669"/>
    <property type="project" value="TreeGrafter"/>
</dbReference>
<dbReference type="InterPro" id="IPR038718">
    <property type="entry name" value="SNF2-like_sf"/>
</dbReference>
<keyword evidence="2" id="KW-1185">Reference proteome</keyword>
<dbReference type="SUPFAM" id="SSF52540">
    <property type="entry name" value="P-loop containing nucleoside triphosphate hydrolases"/>
    <property type="match status" value="1"/>
</dbReference>
<evidence type="ECO:0000313" key="3">
    <source>
        <dbReference type="RefSeq" id="XP_047738108.1"/>
    </source>
</evidence>
<dbReference type="InterPro" id="IPR000330">
    <property type="entry name" value="SNF2_N"/>
</dbReference>
<feature type="domain" description="SNF2 N-terminal" evidence="1">
    <location>
        <begin position="10"/>
        <end position="87"/>
    </location>
</feature>
<dbReference type="KEGG" id="hazt:125178434"/>
<name>A0A979FN50_HYAAZ</name>
<dbReference type="Gene3D" id="3.40.50.10810">
    <property type="entry name" value="Tandem AAA-ATPase domain"/>
    <property type="match status" value="1"/>
</dbReference>
<dbReference type="Proteomes" id="UP000694843">
    <property type="component" value="Unplaced"/>
</dbReference>
<dbReference type="GO" id="GO:0005634">
    <property type="term" value="C:nucleus"/>
    <property type="evidence" value="ECO:0007669"/>
    <property type="project" value="TreeGrafter"/>
</dbReference>
<dbReference type="AlphaFoldDB" id="A0A979FN50"/>
<dbReference type="GO" id="GO:0005524">
    <property type="term" value="F:ATP binding"/>
    <property type="evidence" value="ECO:0007669"/>
    <property type="project" value="InterPro"/>
</dbReference>
<dbReference type="PANTHER" id="PTHR47161">
    <property type="entry name" value="LYMPHOID-SPECIFIC HELICASE"/>
    <property type="match status" value="1"/>
</dbReference>
<dbReference type="GO" id="GO:0006346">
    <property type="term" value="P:DNA methylation-dependent constitutive heterochromatin formation"/>
    <property type="evidence" value="ECO:0007669"/>
    <property type="project" value="TreeGrafter"/>
</dbReference>
<accession>A0A979FN50</accession>
<proteinExistence type="predicted"/>
<dbReference type="GO" id="GO:0003682">
    <property type="term" value="F:chromatin binding"/>
    <property type="evidence" value="ECO:0007669"/>
    <property type="project" value="TreeGrafter"/>
</dbReference>
<gene>
    <name evidence="3" type="primary">LOC125178434</name>
</gene>
<dbReference type="GO" id="GO:0044027">
    <property type="term" value="P:negative regulation of gene expression via chromosomal CpG island methylation"/>
    <property type="evidence" value="ECO:0007669"/>
    <property type="project" value="TreeGrafter"/>
</dbReference>
<dbReference type="Pfam" id="PF00176">
    <property type="entry name" value="SNF2-rel_dom"/>
    <property type="match status" value="1"/>
</dbReference>
<dbReference type="GO" id="GO:0031508">
    <property type="term" value="P:pericentric heterochromatin formation"/>
    <property type="evidence" value="ECO:0007669"/>
    <property type="project" value="TreeGrafter"/>
</dbReference>
<evidence type="ECO:0000259" key="1">
    <source>
        <dbReference type="Pfam" id="PF00176"/>
    </source>
</evidence>
<dbReference type="OrthoDB" id="448448at2759"/>
<protein>
    <submittedName>
        <fullName evidence="3">ATP-dependent DNA helicase DDM1-like</fullName>
    </submittedName>
</protein>
<dbReference type="InterPro" id="IPR027417">
    <property type="entry name" value="P-loop_NTPase"/>
</dbReference>
<dbReference type="RefSeq" id="XP_047738108.1">
    <property type="nucleotide sequence ID" value="XM_047882152.1"/>
</dbReference>
<sequence>MLCQLVEKGMEGPFLVIAPLSALCNWCNDIKMFAPQLPYVLFHGNESVRCEKMKLFKKTSPVKVTLPDGSSVTRNVCPIVVTSYEKKKAISIGRVSPHGASDCTLGASSNSAS</sequence>
<reference evidence="3" key="1">
    <citation type="submission" date="2025-08" db="UniProtKB">
        <authorList>
            <consortium name="RefSeq"/>
        </authorList>
    </citation>
    <scope>IDENTIFICATION</scope>
    <source>
        <tissue evidence="3">Whole organism</tissue>
    </source>
</reference>
<dbReference type="PANTHER" id="PTHR47161:SF1">
    <property type="entry name" value="LYMPHOID-SPECIFIC HELICASE"/>
    <property type="match status" value="1"/>
</dbReference>
<evidence type="ECO:0000313" key="2">
    <source>
        <dbReference type="Proteomes" id="UP000694843"/>
    </source>
</evidence>
<dbReference type="GeneID" id="125178434"/>
<organism evidence="2 3">
    <name type="scientific">Hyalella azteca</name>
    <name type="common">Amphipod</name>
    <dbReference type="NCBI Taxonomy" id="294128"/>
    <lineage>
        <taxon>Eukaryota</taxon>
        <taxon>Metazoa</taxon>
        <taxon>Ecdysozoa</taxon>
        <taxon>Arthropoda</taxon>
        <taxon>Crustacea</taxon>
        <taxon>Multicrustacea</taxon>
        <taxon>Malacostraca</taxon>
        <taxon>Eumalacostraca</taxon>
        <taxon>Peracarida</taxon>
        <taxon>Amphipoda</taxon>
        <taxon>Senticaudata</taxon>
        <taxon>Talitrida</taxon>
        <taxon>Talitroidea</taxon>
        <taxon>Hyalellidae</taxon>
        <taxon>Hyalella</taxon>
    </lineage>
</organism>